<evidence type="ECO:0000256" key="2">
    <source>
        <dbReference type="ARBA" id="ARBA00022833"/>
    </source>
</evidence>
<dbReference type="InterPro" id="IPR020843">
    <property type="entry name" value="ER"/>
</dbReference>
<dbReference type="InterPro" id="IPR036291">
    <property type="entry name" value="NAD(P)-bd_dom_sf"/>
</dbReference>
<feature type="domain" description="Enoyl reductase (ER)" evidence="4">
    <location>
        <begin position="17"/>
        <end position="342"/>
    </location>
</feature>
<keyword evidence="6" id="KW-1185">Reference proteome</keyword>
<organism evidence="5 6">
    <name type="scientific">Reticulibacter mediterranei</name>
    <dbReference type="NCBI Taxonomy" id="2778369"/>
    <lineage>
        <taxon>Bacteria</taxon>
        <taxon>Bacillati</taxon>
        <taxon>Chloroflexota</taxon>
        <taxon>Ktedonobacteria</taxon>
        <taxon>Ktedonobacterales</taxon>
        <taxon>Reticulibacteraceae</taxon>
        <taxon>Reticulibacter</taxon>
    </lineage>
</organism>
<dbReference type="SUPFAM" id="SSF50129">
    <property type="entry name" value="GroES-like"/>
    <property type="match status" value="1"/>
</dbReference>
<dbReference type="InterPro" id="IPR013149">
    <property type="entry name" value="ADH-like_C"/>
</dbReference>
<dbReference type="EMBL" id="BNJK01000002">
    <property type="protein sequence ID" value="GHO99322.1"/>
    <property type="molecule type" value="Genomic_DNA"/>
</dbReference>
<evidence type="ECO:0000313" key="5">
    <source>
        <dbReference type="EMBL" id="GHO99322.1"/>
    </source>
</evidence>
<dbReference type="PANTHER" id="PTHR43401">
    <property type="entry name" value="L-THREONINE 3-DEHYDROGENASE"/>
    <property type="match status" value="1"/>
</dbReference>
<dbReference type="Proteomes" id="UP000597444">
    <property type="component" value="Unassembled WGS sequence"/>
</dbReference>
<dbReference type="SUPFAM" id="SSF51735">
    <property type="entry name" value="NAD(P)-binding Rossmann-fold domains"/>
    <property type="match status" value="1"/>
</dbReference>
<dbReference type="AlphaFoldDB" id="A0A8J3N5I4"/>
<keyword evidence="1" id="KW-0479">Metal-binding</keyword>
<evidence type="ECO:0000313" key="6">
    <source>
        <dbReference type="Proteomes" id="UP000597444"/>
    </source>
</evidence>
<reference evidence="5" key="1">
    <citation type="submission" date="2020-10" db="EMBL/GenBank/DDBJ databases">
        <title>Taxonomic study of unclassified bacteria belonging to the class Ktedonobacteria.</title>
        <authorList>
            <person name="Yabe S."/>
            <person name="Wang C.M."/>
            <person name="Zheng Y."/>
            <person name="Sakai Y."/>
            <person name="Cavaletti L."/>
            <person name="Monciardini P."/>
            <person name="Donadio S."/>
        </authorList>
    </citation>
    <scope>NUCLEOTIDE SEQUENCE</scope>
    <source>
        <strain evidence="5">ID150040</strain>
    </source>
</reference>
<dbReference type="Gene3D" id="3.40.50.720">
    <property type="entry name" value="NAD(P)-binding Rossmann-like Domain"/>
    <property type="match status" value="1"/>
</dbReference>
<dbReference type="Pfam" id="PF08240">
    <property type="entry name" value="ADH_N"/>
    <property type="match status" value="1"/>
</dbReference>
<dbReference type="GO" id="GO:0046872">
    <property type="term" value="F:metal ion binding"/>
    <property type="evidence" value="ECO:0007669"/>
    <property type="project" value="UniProtKB-KW"/>
</dbReference>
<dbReference type="PANTHER" id="PTHR43401:SF2">
    <property type="entry name" value="L-THREONINE 3-DEHYDROGENASE"/>
    <property type="match status" value="1"/>
</dbReference>
<comment type="caution">
    <text evidence="5">The sequence shown here is derived from an EMBL/GenBank/DDBJ whole genome shotgun (WGS) entry which is preliminary data.</text>
</comment>
<dbReference type="InterPro" id="IPR011032">
    <property type="entry name" value="GroES-like_sf"/>
</dbReference>
<proteinExistence type="predicted"/>
<accession>A0A8J3N5I4</accession>
<evidence type="ECO:0000256" key="3">
    <source>
        <dbReference type="ARBA" id="ARBA00023002"/>
    </source>
</evidence>
<evidence type="ECO:0000256" key="1">
    <source>
        <dbReference type="ARBA" id="ARBA00022723"/>
    </source>
</evidence>
<dbReference type="InterPro" id="IPR013154">
    <property type="entry name" value="ADH-like_N"/>
</dbReference>
<dbReference type="SMART" id="SM00829">
    <property type="entry name" value="PKS_ER"/>
    <property type="match status" value="1"/>
</dbReference>
<dbReference type="GO" id="GO:0016491">
    <property type="term" value="F:oxidoreductase activity"/>
    <property type="evidence" value="ECO:0007669"/>
    <property type="project" value="UniProtKB-KW"/>
</dbReference>
<keyword evidence="2" id="KW-0862">Zinc</keyword>
<gene>
    <name evidence="5" type="ORF">KSF_093700</name>
</gene>
<dbReference type="Gene3D" id="3.90.180.10">
    <property type="entry name" value="Medium-chain alcohol dehydrogenases, catalytic domain"/>
    <property type="match status" value="1"/>
</dbReference>
<keyword evidence="3" id="KW-0560">Oxidoreductase</keyword>
<dbReference type="RefSeq" id="WP_220209969.1">
    <property type="nucleotide sequence ID" value="NZ_BNJK01000002.1"/>
</dbReference>
<dbReference type="Pfam" id="PF00107">
    <property type="entry name" value="ADH_zinc_N"/>
    <property type="match status" value="1"/>
</dbReference>
<evidence type="ECO:0000259" key="4">
    <source>
        <dbReference type="SMART" id="SM00829"/>
    </source>
</evidence>
<dbReference type="InterPro" id="IPR050129">
    <property type="entry name" value="Zn_alcohol_dh"/>
</dbReference>
<name>A0A8J3N5I4_9CHLR</name>
<sequence length="344" mass="37127">MAQQVLPQSMRVPRFAGNGKIDFVEKAVPTPGTGQLLIEVKANAICGTDREQFYHGSQVTPGHEATGIVAAAGPDTHIALGTPGVIFLMDYCGQCRSCSQGFTNQCLHKRGDMGFNKDGGYGSYELVNENIFFPIADDVPLTDATLLLDIMGTGGHVIKRSKLVHPDITSLVVTGAGPIGLAVLAMAKLVLGEDIPVLISDVSEYRLQLAEQLGGRPIRLKETTLREGARKHGLTTVDLAVDSSGKGAARQDALQLLAQRGVLVCVGHGEDLHLQVSADLISTERAVLGSEYFGYREIANNLELLRQHRAYLRQIITHTYHVSEIAQGFDLFFQGKTGKVVIEQ</sequence>
<protein>
    <submittedName>
        <fullName evidence="5">Alcohol dehydrogenase</fullName>
    </submittedName>
</protein>